<protein>
    <recommendedName>
        <fullName evidence="8">Pali-domain-containing protein</fullName>
    </recommendedName>
</protein>
<evidence type="ECO:0008006" key="8">
    <source>
        <dbReference type="Google" id="ProtNLM"/>
    </source>
</evidence>
<evidence type="ECO:0000313" key="6">
    <source>
        <dbReference type="EMBL" id="THH04178.1"/>
    </source>
</evidence>
<dbReference type="InterPro" id="IPR051380">
    <property type="entry name" value="pH-response_reg_palI/RIM9"/>
</dbReference>
<evidence type="ECO:0000256" key="4">
    <source>
        <dbReference type="ARBA" id="ARBA00023136"/>
    </source>
</evidence>
<dbReference type="GO" id="GO:0005886">
    <property type="term" value="C:plasma membrane"/>
    <property type="evidence" value="ECO:0007669"/>
    <property type="project" value="InterPro"/>
</dbReference>
<gene>
    <name evidence="6" type="ORF">EW145_g5713</name>
</gene>
<reference evidence="6 7" key="1">
    <citation type="submission" date="2019-02" db="EMBL/GenBank/DDBJ databases">
        <title>Genome sequencing of the rare red list fungi Phellinidium pouzarii.</title>
        <authorList>
            <person name="Buettner E."/>
            <person name="Kellner H."/>
        </authorList>
    </citation>
    <scope>NUCLEOTIDE SEQUENCE [LARGE SCALE GENOMIC DNA]</scope>
    <source>
        <strain evidence="6 7">DSM 108285</strain>
    </source>
</reference>
<keyword evidence="2 5" id="KW-0812">Transmembrane</keyword>
<feature type="transmembrane region" description="Helical" evidence="5">
    <location>
        <begin position="110"/>
        <end position="130"/>
    </location>
</feature>
<evidence type="ECO:0000256" key="5">
    <source>
        <dbReference type="SAM" id="Phobius"/>
    </source>
</evidence>
<keyword evidence="7" id="KW-1185">Reference proteome</keyword>
<comment type="caution">
    <text evidence="6">The sequence shown here is derived from an EMBL/GenBank/DDBJ whole genome shotgun (WGS) entry which is preliminary data.</text>
</comment>
<dbReference type="GO" id="GO:0032153">
    <property type="term" value="C:cell division site"/>
    <property type="evidence" value="ECO:0007669"/>
    <property type="project" value="TreeGrafter"/>
</dbReference>
<dbReference type="Proteomes" id="UP000308199">
    <property type="component" value="Unassembled WGS sequence"/>
</dbReference>
<proteinExistence type="predicted"/>
<dbReference type="AlphaFoldDB" id="A0A4S4L0X7"/>
<organism evidence="6 7">
    <name type="scientific">Phellinidium pouzarii</name>
    <dbReference type="NCBI Taxonomy" id="167371"/>
    <lineage>
        <taxon>Eukaryota</taxon>
        <taxon>Fungi</taxon>
        <taxon>Dikarya</taxon>
        <taxon>Basidiomycota</taxon>
        <taxon>Agaricomycotina</taxon>
        <taxon>Agaricomycetes</taxon>
        <taxon>Hymenochaetales</taxon>
        <taxon>Hymenochaetaceae</taxon>
        <taxon>Phellinidium</taxon>
    </lineage>
</organism>
<name>A0A4S4L0X7_9AGAM</name>
<evidence type="ECO:0000313" key="7">
    <source>
        <dbReference type="Proteomes" id="UP000308199"/>
    </source>
</evidence>
<accession>A0A4S4L0X7</accession>
<keyword evidence="3 5" id="KW-1133">Transmembrane helix</keyword>
<dbReference type="PANTHER" id="PTHR28013:SF3">
    <property type="entry name" value="PROTEIN DCV1-RELATED"/>
    <property type="match status" value="1"/>
</dbReference>
<sequence length="217" mass="22561">MPVAFHVSVVTPSPLPSTSPSTPTHSMASPAAPGLFFCFAAAVLLVFVSVSAPTWDRISFLDVSVSGQTTHFGVFGFTGSATHVGYTFPSFAGATNLNTHVLHNLTNALILHPVAAGLSGIAVLFGLCGAMYHRSGTIIMSLAALLAFLVTLVAWIIDMVLFGIVRVRVRDAAGNSSAAQYGNANWLTLGALVSLALAFCAGTCGSFGRYRRGGNRV</sequence>
<evidence type="ECO:0000256" key="2">
    <source>
        <dbReference type="ARBA" id="ARBA00022692"/>
    </source>
</evidence>
<dbReference type="InterPro" id="IPR009571">
    <property type="entry name" value="SUR7/Rim9-like_fungi"/>
</dbReference>
<dbReference type="EMBL" id="SGPK01000368">
    <property type="protein sequence ID" value="THH04178.1"/>
    <property type="molecule type" value="Genomic_DNA"/>
</dbReference>
<dbReference type="PANTHER" id="PTHR28013">
    <property type="entry name" value="PROTEIN DCV1-RELATED"/>
    <property type="match status" value="1"/>
</dbReference>
<feature type="transmembrane region" description="Helical" evidence="5">
    <location>
        <begin position="185"/>
        <end position="208"/>
    </location>
</feature>
<keyword evidence="4 5" id="KW-0472">Membrane</keyword>
<evidence type="ECO:0000256" key="3">
    <source>
        <dbReference type="ARBA" id="ARBA00022989"/>
    </source>
</evidence>
<feature type="transmembrane region" description="Helical" evidence="5">
    <location>
        <begin position="34"/>
        <end position="55"/>
    </location>
</feature>
<dbReference type="GO" id="GO:0035838">
    <property type="term" value="C:growing cell tip"/>
    <property type="evidence" value="ECO:0007669"/>
    <property type="project" value="TreeGrafter"/>
</dbReference>
<dbReference type="OrthoDB" id="2354757at2759"/>
<evidence type="ECO:0000256" key="1">
    <source>
        <dbReference type="ARBA" id="ARBA00004141"/>
    </source>
</evidence>
<dbReference type="Pfam" id="PF06687">
    <property type="entry name" value="SUR7"/>
    <property type="match status" value="1"/>
</dbReference>
<feature type="transmembrane region" description="Helical" evidence="5">
    <location>
        <begin position="142"/>
        <end position="165"/>
    </location>
</feature>
<comment type="subcellular location">
    <subcellularLocation>
        <location evidence="1">Membrane</location>
        <topology evidence="1">Multi-pass membrane protein</topology>
    </subcellularLocation>
</comment>